<dbReference type="InterPro" id="IPR029030">
    <property type="entry name" value="Caspase-like_dom_sf"/>
</dbReference>
<dbReference type="Proteomes" id="UP000663842">
    <property type="component" value="Unassembled WGS sequence"/>
</dbReference>
<protein>
    <recommendedName>
        <fullName evidence="2">Caspase family p20 domain-containing protein</fullName>
    </recommendedName>
</protein>
<dbReference type="InterPro" id="IPR015917">
    <property type="entry name" value="Pept_C14A"/>
</dbReference>
<sequence length="252" mass="27776">MCAAASNNTVQRKIALLIGNNKYNESPLANCVNDAKDLSEALKTIGFLVTTKMDLNFEQMDKEIEAFVNCIQPYDLVVFFFSGHGVQCEDRNYLIPCDDQRIQSTPDLKHRAVNAQRILELMCGKNPFVIVCILDCCRTYSLPSVLQVRDSSAASKGLAPMCPTTSTLIAFACAPGTVAIDGSPNNRNGLYTFHLLKHVTQPGKDIIEIVTDVGYEVSKSSEKRQLPHVTYGPMPRGVFLVSTQGDYNSVFI</sequence>
<evidence type="ECO:0000256" key="1">
    <source>
        <dbReference type="ARBA" id="ARBA00010134"/>
    </source>
</evidence>
<dbReference type="PANTHER" id="PTHR22576">
    <property type="entry name" value="MUCOSA ASSOCIATED LYMPHOID TISSUE LYMPHOMA TRANSLOCATION PROTEIN 1/PARACASPASE"/>
    <property type="match status" value="1"/>
</dbReference>
<dbReference type="GO" id="GO:0006508">
    <property type="term" value="P:proteolysis"/>
    <property type="evidence" value="ECO:0007669"/>
    <property type="project" value="InterPro"/>
</dbReference>
<evidence type="ECO:0000259" key="2">
    <source>
        <dbReference type="PROSITE" id="PS50208"/>
    </source>
</evidence>
<feature type="domain" description="Caspase family p20" evidence="2">
    <location>
        <begin position="11"/>
        <end position="87"/>
    </location>
</feature>
<organism evidence="3 6">
    <name type="scientific">Rotaria magnacalcarata</name>
    <dbReference type="NCBI Taxonomy" id="392030"/>
    <lineage>
        <taxon>Eukaryota</taxon>
        <taxon>Metazoa</taxon>
        <taxon>Spiralia</taxon>
        <taxon>Gnathifera</taxon>
        <taxon>Rotifera</taxon>
        <taxon>Eurotatoria</taxon>
        <taxon>Bdelloidea</taxon>
        <taxon>Philodinida</taxon>
        <taxon>Philodinidae</taxon>
        <taxon>Rotaria</taxon>
    </lineage>
</organism>
<dbReference type="Proteomes" id="UP000663887">
    <property type="component" value="Unassembled WGS sequence"/>
</dbReference>
<reference evidence="3" key="1">
    <citation type="submission" date="2021-02" db="EMBL/GenBank/DDBJ databases">
        <authorList>
            <person name="Nowell W R."/>
        </authorList>
    </citation>
    <scope>NUCLEOTIDE SEQUENCE</scope>
</reference>
<dbReference type="Gene3D" id="3.40.50.1460">
    <property type="match status" value="1"/>
</dbReference>
<comment type="similarity">
    <text evidence="1">Belongs to the peptidase C14A family.</text>
</comment>
<comment type="caution">
    <text evidence="3">The sequence shown here is derived from an EMBL/GenBank/DDBJ whole genome shotgun (WGS) entry which is preliminary data.</text>
</comment>
<dbReference type="PANTHER" id="PTHR22576:SF37">
    <property type="entry name" value="MUCOSA-ASSOCIATED LYMPHOID TISSUE LYMPHOMA TRANSLOCATION PROTEIN 1"/>
    <property type="match status" value="1"/>
</dbReference>
<dbReference type="EMBL" id="CAJOBF010003553">
    <property type="protein sequence ID" value="CAF4097138.1"/>
    <property type="molecule type" value="Genomic_DNA"/>
</dbReference>
<proteinExistence type="inferred from homology"/>
<dbReference type="SUPFAM" id="SSF52129">
    <property type="entry name" value="Caspase-like"/>
    <property type="match status" value="1"/>
</dbReference>
<dbReference type="InterPro" id="IPR052039">
    <property type="entry name" value="Caspase-related_regulators"/>
</dbReference>
<name>A0A816MRW5_9BILA</name>
<dbReference type="GO" id="GO:0004197">
    <property type="term" value="F:cysteine-type endopeptidase activity"/>
    <property type="evidence" value="ECO:0007669"/>
    <property type="project" value="InterPro"/>
</dbReference>
<dbReference type="Pfam" id="PF00656">
    <property type="entry name" value="Peptidase_C14"/>
    <property type="match status" value="1"/>
</dbReference>
<dbReference type="Proteomes" id="UP000663856">
    <property type="component" value="Unassembled WGS sequence"/>
</dbReference>
<accession>A0A816MRW5</accession>
<evidence type="ECO:0000313" key="6">
    <source>
        <dbReference type="Proteomes" id="UP000663887"/>
    </source>
</evidence>
<evidence type="ECO:0000313" key="4">
    <source>
        <dbReference type="EMBL" id="CAF2168102.1"/>
    </source>
</evidence>
<dbReference type="EMBL" id="CAJNRG010000338">
    <property type="protein sequence ID" value="CAF1996341.1"/>
    <property type="molecule type" value="Genomic_DNA"/>
</dbReference>
<dbReference type="EMBL" id="CAJNRF010015171">
    <property type="protein sequence ID" value="CAF2168102.1"/>
    <property type="molecule type" value="Genomic_DNA"/>
</dbReference>
<evidence type="ECO:0000313" key="3">
    <source>
        <dbReference type="EMBL" id="CAF1996341.1"/>
    </source>
</evidence>
<dbReference type="SMART" id="SM00115">
    <property type="entry name" value="CASc"/>
    <property type="match status" value="1"/>
</dbReference>
<dbReference type="AlphaFoldDB" id="A0A816MRW5"/>
<dbReference type="PROSITE" id="PS50208">
    <property type="entry name" value="CASPASE_P20"/>
    <property type="match status" value="1"/>
</dbReference>
<evidence type="ECO:0000313" key="5">
    <source>
        <dbReference type="EMBL" id="CAF4097138.1"/>
    </source>
</evidence>
<dbReference type="InterPro" id="IPR001309">
    <property type="entry name" value="Pept_C14_p20"/>
</dbReference>
<dbReference type="InterPro" id="IPR011600">
    <property type="entry name" value="Pept_C14_caspase"/>
</dbReference>
<gene>
    <name evidence="5" type="ORF">UXM345_LOCUS22021</name>
    <name evidence="4" type="ORF">WKI299_LOCUS32790</name>
    <name evidence="3" type="ORF">XDN619_LOCUS3116</name>
</gene>